<evidence type="ECO:0000313" key="2">
    <source>
        <dbReference type="Proteomes" id="UP000315010"/>
    </source>
</evidence>
<dbReference type="EMBL" id="SJPJ01000002">
    <property type="protein sequence ID" value="TWT76373.1"/>
    <property type="molecule type" value="Genomic_DNA"/>
</dbReference>
<proteinExistence type="predicted"/>
<keyword evidence="2" id="KW-1185">Reference proteome</keyword>
<protein>
    <submittedName>
        <fullName evidence="1">Uncharacterized protein</fullName>
    </submittedName>
</protein>
<accession>A0A5C5YNA8</accession>
<name>A0A5C5YNA8_9BACT</name>
<dbReference type="AlphaFoldDB" id="A0A5C5YNA8"/>
<organism evidence="1 2">
    <name type="scientific">Novipirellula herctigrandis</name>
    <dbReference type="NCBI Taxonomy" id="2527986"/>
    <lineage>
        <taxon>Bacteria</taxon>
        <taxon>Pseudomonadati</taxon>
        <taxon>Planctomycetota</taxon>
        <taxon>Planctomycetia</taxon>
        <taxon>Pirellulales</taxon>
        <taxon>Pirellulaceae</taxon>
        <taxon>Novipirellula</taxon>
    </lineage>
</organism>
<reference evidence="1 2" key="1">
    <citation type="submission" date="2019-02" db="EMBL/GenBank/DDBJ databases">
        <title>Deep-cultivation of Planctomycetes and their phenomic and genomic characterization uncovers novel biology.</title>
        <authorList>
            <person name="Wiegand S."/>
            <person name="Jogler M."/>
            <person name="Boedeker C."/>
            <person name="Pinto D."/>
            <person name="Vollmers J."/>
            <person name="Rivas-Marin E."/>
            <person name="Kohn T."/>
            <person name="Peeters S.H."/>
            <person name="Heuer A."/>
            <person name="Rast P."/>
            <person name="Oberbeckmann S."/>
            <person name="Bunk B."/>
            <person name="Jeske O."/>
            <person name="Meyerdierks A."/>
            <person name="Storesund J.E."/>
            <person name="Kallscheuer N."/>
            <person name="Luecker S."/>
            <person name="Lage O.M."/>
            <person name="Pohl T."/>
            <person name="Merkel B.J."/>
            <person name="Hornburger P."/>
            <person name="Mueller R.-W."/>
            <person name="Bruemmer F."/>
            <person name="Labrenz M."/>
            <person name="Spormann A.M."/>
            <person name="Op Den Camp H."/>
            <person name="Overmann J."/>
            <person name="Amann R."/>
            <person name="Jetten M.S.M."/>
            <person name="Mascher T."/>
            <person name="Medema M.H."/>
            <person name="Devos D.P."/>
            <person name="Kaster A.-K."/>
            <person name="Ovreas L."/>
            <person name="Rohde M."/>
            <person name="Galperin M.Y."/>
            <person name="Jogler C."/>
        </authorList>
    </citation>
    <scope>NUCLEOTIDE SEQUENCE [LARGE SCALE GENOMIC DNA]</scope>
    <source>
        <strain evidence="1 2">CA13</strain>
    </source>
</reference>
<dbReference type="OrthoDB" id="9915453at2"/>
<dbReference type="RefSeq" id="WP_146404156.1">
    <property type="nucleotide sequence ID" value="NZ_SJPJ01000002.1"/>
</dbReference>
<gene>
    <name evidence="1" type="ORF">CA13_68670</name>
</gene>
<comment type="caution">
    <text evidence="1">The sequence shown here is derived from an EMBL/GenBank/DDBJ whole genome shotgun (WGS) entry which is preliminary data.</text>
</comment>
<evidence type="ECO:0000313" key="1">
    <source>
        <dbReference type="EMBL" id="TWT76373.1"/>
    </source>
</evidence>
<sequence length="132" mass="15086">MVSEPAVFEQIPTKHAVVVNVLPETSESWSHRSRWHNELHAAIERETQGRIRDLMVGWEDQMSIVEARCDAYYAVQLSLCAARAFLDQSQAKPPVRLTFDVRGHWLELFIVSAAEAVETERIEPPELVFARS</sequence>
<dbReference type="Proteomes" id="UP000315010">
    <property type="component" value="Unassembled WGS sequence"/>
</dbReference>